<evidence type="ECO:0000313" key="9">
    <source>
        <dbReference type="Proteomes" id="UP000008871"/>
    </source>
</evidence>
<dbReference type="PANTHER" id="PTHR43668:SF4">
    <property type="entry name" value="ALLANTOINASE"/>
    <property type="match status" value="1"/>
</dbReference>
<evidence type="ECO:0000256" key="5">
    <source>
        <dbReference type="ARBA" id="ARBA00022801"/>
    </source>
</evidence>
<evidence type="ECO:0000256" key="4">
    <source>
        <dbReference type="ARBA" id="ARBA00022723"/>
    </source>
</evidence>
<reference evidence="8 9" key="1">
    <citation type="journal article" date="2006" name="Nat. Biotechnol.">
        <title>Genome sequence of the ubiquitous hydrocarbon-degrading marine bacterium Alcanivorax borkumensis.</title>
        <authorList>
            <person name="Schneiker S."/>
            <person name="Martins dos Santos V.A.P."/>
            <person name="Bartels D."/>
            <person name="Bekel T."/>
            <person name="Brecht M."/>
            <person name="Buhrmester J."/>
            <person name="Chernikova T.N."/>
            <person name="Denaro R."/>
            <person name="Ferrer M."/>
            <person name="Gertler C."/>
            <person name="Goesmann A."/>
            <person name="Golyshina O.V."/>
            <person name="Kaminski F."/>
            <person name="Khachane A.N."/>
            <person name="Lang S."/>
            <person name="Linke B."/>
            <person name="McHardy A.C."/>
            <person name="Meyer F."/>
            <person name="Nechitaylo T."/>
            <person name="Puehler A."/>
            <person name="Regenhardt D."/>
            <person name="Rupp O."/>
            <person name="Sabirova J.S."/>
            <person name="Selbitschka W."/>
            <person name="Yakimov M.M."/>
            <person name="Timmis K.N."/>
            <person name="Vorhoelter F.-J."/>
            <person name="Weidner S."/>
            <person name="Kaiser O."/>
            <person name="Golyshin P.N."/>
        </authorList>
    </citation>
    <scope>NUCLEOTIDE SEQUENCE [LARGE SCALE GENOMIC DNA]</scope>
    <source>
        <strain evidence="9">ATCC 700651 / DSM 11573 / NCIMB 13689 / SK2</strain>
    </source>
</reference>
<comment type="similarity">
    <text evidence="3">Belongs to the metallo-dependent hydrolases superfamily. DHOase family. Class I DHOase subfamily.</text>
</comment>
<dbReference type="GO" id="GO:0046872">
    <property type="term" value="F:metal ion binding"/>
    <property type="evidence" value="ECO:0007669"/>
    <property type="project" value="UniProtKB-KW"/>
</dbReference>
<dbReference type="SUPFAM" id="SSF51338">
    <property type="entry name" value="Composite domain of metallo-dependent hydrolases"/>
    <property type="match status" value="1"/>
</dbReference>
<keyword evidence="4" id="KW-0479">Metal-binding</keyword>
<dbReference type="GO" id="GO:0004151">
    <property type="term" value="F:dihydroorotase activity"/>
    <property type="evidence" value="ECO:0007669"/>
    <property type="project" value="UniProtKB-EC"/>
</dbReference>
<dbReference type="Gene3D" id="3.20.20.140">
    <property type="entry name" value="Metal-dependent hydrolases"/>
    <property type="match status" value="1"/>
</dbReference>
<evidence type="ECO:0000256" key="1">
    <source>
        <dbReference type="ARBA" id="ARBA00001947"/>
    </source>
</evidence>
<evidence type="ECO:0000256" key="3">
    <source>
        <dbReference type="ARBA" id="ARBA00010286"/>
    </source>
</evidence>
<evidence type="ECO:0000256" key="6">
    <source>
        <dbReference type="SAM" id="MobiDB-lite"/>
    </source>
</evidence>
<feature type="compositionally biased region" description="Basic and acidic residues" evidence="6">
    <location>
        <begin position="307"/>
        <end position="317"/>
    </location>
</feature>
<dbReference type="eggNOG" id="COG0044">
    <property type="taxonomic scope" value="Bacteria"/>
</dbReference>
<dbReference type="OrthoDB" id="5687299at2"/>
<evidence type="ECO:0000313" key="8">
    <source>
        <dbReference type="EMBL" id="CAL17131.1"/>
    </source>
</evidence>
<dbReference type="InterPro" id="IPR011059">
    <property type="entry name" value="Metal-dep_hydrolase_composite"/>
</dbReference>
<dbReference type="NCBIfam" id="NF006559">
    <property type="entry name" value="PRK09060.1"/>
    <property type="match status" value="1"/>
</dbReference>
<protein>
    <submittedName>
        <fullName evidence="8">Dihydroorotase DHOase</fullName>
        <ecNumber evidence="8">3.5.2.3</ecNumber>
    </submittedName>
</protein>
<dbReference type="Pfam" id="PF01979">
    <property type="entry name" value="Amidohydro_1"/>
    <property type="match status" value="1"/>
</dbReference>
<dbReference type="STRING" id="393595.ABO_1683"/>
<accession>Q0VNW7</accession>
<keyword evidence="9" id="KW-1185">Reference proteome</keyword>
<comment type="function">
    <text evidence="2">Catalyzes the reversible cyclization of carbamoyl aspartate to dihydroorotate.</text>
</comment>
<evidence type="ECO:0000259" key="7">
    <source>
        <dbReference type="Pfam" id="PF01979"/>
    </source>
</evidence>
<dbReference type="CDD" id="cd01318">
    <property type="entry name" value="DHOase_IIb"/>
    <property type="match status" value="1"/>
</dbReference>
<gene>
    <name evidence="8" type="primary">pyrC</name>
    <name evidence="8" type="ordered locus">ABO_1683</name>
</gene>
<dbReference type="EMBL" id="AM286690">
    <property type="protein sequence ID" value="CAL17131.1"/>
    <property type="molecule type" value="Genomic_DNA"/>
</dbReference>
<sequence>MNCENSSSLLIKGATVLLPGGPEETDVACRDGRIVAIGEPFQADTIFEARGLHLLPGAVDSQVHFREPGMTHKETLEAGTRGAILGGITSVFEMPNTQPLTLYAEDLQAKIAIAERDAWCNYAFYIGGSAANAEQLEELECLPACSGVKIFMGSSFGDLLADSDDVLRNILRHGRRRVAVHAEDEARLLSRRHLAEEAANPVAHPVWRDENSALLATQRIVALAAEAGRPLHVLHISTAEEMAFLQHHKSSVSVEVLPQHLTLSAPECYERLGTLAQMNPPIRDQRHQDALWKAVQNGIVDVIGSDHAPHTREEKQRPYPNSPSGMTGTQTLLPLMLNHVNQGRLSLPRLVDMVCAGPARLFGMAGKGRIAVGYDADLTLVDMQRKQAVDDRKLASPSGWSAYDGMMLQGWPSATIIAGQIVMLDEQVIGSPAGKPLRFL</sequence>
<keyword evidence="5 8" id="KW-0378">Hydrolase</keyword>
<dbReference type="InterPro" id="IPR002195">
    <property type="entry name" value="Dihydroorotase_CS"/>
</dbReference>
<dbReference type="InterPro" id="IPR006680">
    <property type="entry name" value="Amidohydro-rel"/>
</dbReference>
<dbReference type="Proteomes" id="UP000008871">
    <property type="component" value="Chromosome"/>
</dbReference>
<dbReference type="KEGG" id="abo:ABO_1683"/>
<dbReference type="AlphaFoldDB" id="Q0VNW7"/>
<dbReference type="NCBIfam" id="TIGR00857">
    <property type="entry name" value="pyrC_multi"/>
    <property type="match status" value="1"/>
</dbReference>
<feature type="region of interest" description="Disordered" evidence="6">
    <location>
        <begin position="306"/>
        <end position="328"/>
    </location>
</feature>
<dbReference type="InterPro" id="IPR050138">
    <property type="entry name" value="DHOase/Allantoinase_Hydrolase"/>
</dbReference>
<dbReference type="GO" id="GO:0004038">
    <property type="term" value="F:allantoinase activity"/>
    <property type="evidence" value="ECO:0007669"/>
    <property type="project" value="TreeGrafter"/>
</dbReference>
<proteinExistence type="inferred from homology"/>
<dbReference type="HOGENOM" id="CLU_015572_1_1_6"/>
<dbReference type="RefSeq" id="WP_011588964.1">
    <property type="nucleotide sequence ID" value="NC_008260.1"/>
</dbReference>
<dbReference type="GO" id="GO:0006145">
    <property type="term" value="P:purine nucleobase catabolic process"/>
    <property type="evidence" value="ECO:0007669"/>
    <property type="project" value="TreeGrafter"/>
</dbReference>
<dbReference type="SUPFAM" id="SSF51556">
    <property type="entry name" value="Metallo-dependent hydrolases"/>
    <property type="match status" value="1"/>
</dbReference>
<dbReference type="GO" id="GO:0005737">
    <property type="term" value="C:cytoplasm"/>
    <property type="evidence" value="ECO:0007669"/>
    <property type="project" value="TreeGrafter"/>
</dbReference>
<name>Q0VNW7_ALCBS</name>
<evidence type="ECO:0000256" key="2">
    <source>
        <dbReference type="ARBA" id="ARBA00002368"/>
    </source>
</evidence>
<dbReference type="EC" id="3.5.2.3" evidence="8"/>
<dbReference type="InterPro" id="IPR032466">
    <property type="entry name" value="Metal_Hydrolase"/>
</dbReference>
<dbReference type="PROSITE" id="PS00483">
    <property type="entry name" value="DIHYDROOROTASE_2"/>
    <property type="match status" value="1"/>
</dbReference>
<comment type="cofactor">
    <cofactor evidence="1">
        <name>Zn(2+)</name>
        <dbReference type="ChEBI" id="CHEBI:29105"/>
    </cofactor>
</comment>
<organism evidence="8 9">
    <name type="scientific">Alcanivorax borkumensis (strain ATCC 700651 / DSM 11573 / NCIMB 13689 / SK2)</name>
    <dbReference type="NCBI Taxonomy" id="393595"/>
    <lineage>
        <taxon>Bacteria</taxon>
        <taxon>Pseudomonadati</taxon>
        <taxon>Pseudomonadota</taxon>
        <taxon>Gammaproteobacteria</taxon>
        <taxon>Oceanospirillales</taxon>
        <taxon>Alcanivoracaceae</taxon>
        <taxon>Alcanivorax</taxon>
    </lineage>
</organism>
<feature type="domain" description="Amidohydrolase-related" evidence="7">
    <location>
        <begin position="54"/>
        <end position="422"/>
    </location>
</feature>
<dbReference type="PANTHER" id="PTHR43668">
    <property type="entry name" value="ALLANTOINASE"/>
    <property type="match status" value="1"/>
</dbReference>